<sequence length="127" mass="14116">MVATGQRGKPRHLSPQQHSLSHFRGSQEVAETSSAVWNEKRFLETGLSDVTLEDMIGGGEVYISVRLHSHLLASGISAQLLYLQGRRTHKISKSWQADGNLHFYRTDYLVTDHLAVAHSDSVFDVGS</sequence>
<gene>
    <name evidence="2" type="ORF">CHARACLAT_006403</name>
</gene>
<proteinExistence type="predicted"/>
<evidence type="ECO:0000313" key="3">
    <source>
        <dbReference type="Proteomes" id="UP001352852"/>
    </source>
</evidence>
<feature type="region of interest" description="Disordered" evidence="1">
    <location>
        <begin position="1"/>
        <end position="25"/>
    </location>
</feature>
<protein>
    <submittedName>
        <fullName evidence="2">Uncharacterized protein</fullName>
    </submittedName>
</protein>
<dbReference type="EMBL" id="JAHUTJ010074104">
    <property type="protein sequence ID" value="MED6293008.1"/>
    <property type="molecule type" value="Genomic_DNA"/>
</dbReference>
<reference evidence="2 3" key="1">
    <citation type="submission" date="2021-06" db="EMBL/GenBank/DDBJ databases">
        <authorList>
            <person name="Palmer J.M."/>
        </authorList>
    </citation>
    <scope>NUCLEOTIDE SEQUENCE [LARGE SCALE GENOMIC DNA]</scope>
    <source>
        <strain evidence="2 3">CL_MEX2019</strain>
        <tissue evidence="2">Muscle</tissue>
    </source>
</reference>
<evidence type="ECO:0000256" key="1">
    <source>
        <dbReference type="SAM" id="MobiDB-lite"/>
    </source>
</evidence>
<organism evidence="2 3">
    <name type="scientific">Characodon lateralis</name>
    <dbReference type="NCBI Taxonomy" id="208331"/>
    <lineage>
        <taxon>Eukaryota</taxon>
        <taxon>Metazoa</taxon>
        <taxon>Chordata</taxon>
        <taxon>Craniata</taxon>
        <taxon>Vertebrata</taxon>
        <taxon>Euteleostomi</taxon>
        <taxon>Actinopterygii</taxon>
        <taxon>Neopterygii</taxon>
        <taxon>Teleostei</taxon>
        <taxon>Neoteleostei</taxon>
        <taxon>Acanthomorphata</taxon>
        <taxon>Ovalentaria</taxon>
        <taxon>Atherinomorphae</taxon>
        <taxon>Cyprinodontiformes</taxon>
        <taxon>Goodeidae</taxon>
        <taxon>Characodon</taxon>
    </lineage>
</organism>
<keyword evidence="3" id="KW-1185">Reference proteome</keyword>
<evidence type="ECO:0000313" key="2">
    <source>
        <dbReference type="EMBL" id="MED6293008.1"/>
    </source>
</evidence>
<dbReference type="Proteomes" id="UP001352852">
    <property type="component" value="Unassembled WGS sequence"/>
</dbReference>
<accession>A0ABU7F331</accession>
<name>A0ABU7F331_9TELE</name>
<comment type="caution">
    <text evidence="2">The sequence shown here is derived from an EMBL/GenBank/DDBJ whole genome shotgun (WGS) entry which is preliminary data.</text>
</comment>